<sequence>MEVGIVAYTANRTEKNEQITQLNEEEKPFLEESTEIRKCFEKLSNRVRLSSTRIIGYDRNGSMYLWIDLGYSDEQSFQVSSTGHNEAFNDLNGVKNENNIVIAKKYRICGILVDSTNSFKSESFKTETSSPAIATNTCESQFPSVFAYIDSVKILKQYAKNLNDRGFRERDLLISLREKLLSTGIILPNPIVQAYKRDWRLFESSTVPKSESELEFDVGLKAFGKWIEELGKPIKLRTKIMNIADLNASNDSLSTSKSNCEITVSNVTAKKATWSTRLGLKTNSADSDLSPYKACENAGINFAKERLRELIHIPGTMGKHHTTVAADRKERLEVDAIETLGHAADTASMIVSRKFGRVTVGELEVRFERCETWSMFCLLIADIIRENGLKRLNEFLEDTRDGGWVEEDENTTEADEAAKRKGIQRKSVLTRKPRKISRVE</sequence>
<organism evidence="2 3">
    <name type="scientific">Physocladia obscura</name>
    <dbReference type="NCBI Taxonomy" id="109957"/>
    <lineage>
        <taxon>Eukaryota</taxon>
        <taxon>Fungi</taxon>
        <taxon>Fungi incertae sedis</taxon>
        <taxon>Chytridiomycota</taxon>
        <taxon>Chytridiomycota incertae sedis</taxon>
        <taxon>Chytridiomycetes</taxon>
        <taxon>Chytridiales</taxon>
        <taxon>Chytriomycetaceae</taxon>
        <taxon>Physocladia</taxon>
    </lineage>
</organism>
<evidence type="ECO:0000256" key="1">
    <source>
        <dbReference type="SAM" id="MobiDB-lite"/>
    </source>
</evidence>
<dbReference type="AlphaFoldDB" id="A0AAD5XC29"/>
<feature type="compositionally biased region" description="Acidic residues" evidence="1">
    <location>
        <begin position="404"/>
        <end position="415"/>
    </location>
</feature>
<protein>
    <submittedName>
        <fullName evidence="2">Uncharacterized protein</fullName>
    </submittedName>
</protein>
<feature type="compositionally biased region" description="Basic residues" evidence="1">
    <location>
        <begin position="420"/>
        <end position="440"/>
    </location>
</feature>
<proteinExistence type="predicted"/>
<name>A0AAD5XC29_9FUNG</name>
<accession>A0AAD5XC29</accession>
<evidence type="ECO:0000313" key="3">
    <source>
        <dbReference type="Proteomes" id="UP001211907"/>
    </source>
</evidence>
<feature type="region of interest" description="Disordered" evidence="1">
    <location>
        <begin position="403"/>
        <end position="440"/>
    </location>
</feature>
<gene>
    <name evidence="2" type="ORF">HK100_005163</name>
</gene>
<evidence type="ECO:0000313" key="2">
    <source>
        <dbReference type="EMBL" id="KAJ3098149.1"/>
    </source>
</evidence>
<keyword evidence="3" id="KW-1185">Reference proteome</keyword>
<dbReference type="Proteomes" id="UP001211907">
    <property type="component" value="Unassembled WGS sequence"/>
</dbReference>
<comment type="caution">
    <text evidence="2">The sequence shown here is derived from an EMBL/GenBank/DDBJ whole genome shotgun (WGS) entry which is preliminary data.</text>
</comment>
<dbReference type="EMBL" id="JADGJH010002446">
    <property type="protein sequence ID" value="KAJ3098149.1"/>
    <property type="molecule type" value="Genomic_DNA"/>
</dbReference>
<reference evidence="2" key="1">
    <citation type="submission" date="2020-05" db="EMBL/GenBank/DDBJ databases">
        <title>Phylogenomic resolution of chytrid fungi.</title>
        <authorList>
            <person name="Stajich J.E."/>
            <person name="Amses K."/>
            <person name="Simmons R."/>
            <person name="Seto K."/>
            <person name="Myers J."/>
            <person name="Bonds A."/>
            <person name="Quandt C.A."/>
            <person name="Barry K."/>
            <person name="Liu P."/>
            <person name="Grigoriev I."/>
            <person name="Longcore J.E."/>
            <person name="James T.Y."/>
        </authorList>
    </citation>
    <scope>NUCLEOTIDE SEQUENCE</scope>
    <source>
        <strain evidence="2">JEL0513</strain>
    </source>
</reference>